<feature type="active site" evidence="2">
    <location>
        <position position="129"/>
    </location>
</feature>
<dbReference type="InterPro" id="IPR016160">
    <property type="entry name" value="Ald_DH_CS_CYS"/>
</dbReference>
<dbReference type="Gene3D" id="3.40.309.10">
    <property type="entry name" value="Aldehyde Dehydrogenase, Chain A, domain 2"/>
    <property type="match status" value="1"/>
</dbReference>
<dbReference type="Proteomes" id="UP000673821">
    <property type="component" value="Unassembled WGS sequence"/>
</dbReference>
<accession>A0ABM8T391</accession>
<dbReference type="InterPro" id="IPR029510">
    <property type="entry name" value="Ald_DH_CS_GLU"/>
</dbReference>
<dbReference type="SUPFAM" id="SSF53720">
    <property type="entry name" value="ALDH-like"/>
    <property type="match status" value="1"/>
</dbReference>
<dbReference type="GO" id="GO:0016491">
    <property type="term" value="F:oxidoreductase activity"/>
    <property type="evidence" value="ECO:0007669"/>
    <property type="project" value="UniProtKB-KW"/>
</dbReference>
<evidence type="ECO:0000256" key="1">
    <source>
        <dbReference type="ARBA" id="ARBA00023002"/>
    </source>
</evidence>
<dbReference type="InterPro" id="IPR016163">
    <property type="entry name" value="Ald_DH_C"/>
</dbReference>
<dbReference type="PROSITE" id="PS00070">
    <property type="entry name" value="ALDEHYDE_DEHYDR_CYS"/>
    <property type="match status" value="1"/>
</dbReference>
<evidence type="ECO:0000256" key="2">
    <source>
        <dbReference type="PROSITE-ProRule" id="PRU10007"/>
    </source>
</evidence>
<keyword evidence="6" id="KW-1185">Reference proteome</keyword>
<dbReference type="EMBL" id="CAJNBH010000040">
    <property type="protein sequence ID" value="CAE6854458.1"/>
    <property type="molecule type" value="Genomic_DNA"/>
</dbReference>
<comment type="caution">
    <text evidence="5">The sequence shown here is derived from an EMBL/GenBank/DDBJ whole genome shotgun (WGS) entry which is preliminary data.</text>
</comment>
<proteinExistence type="inferred from homology"/>
<dbReference type="InterPro" id="IPR016161">
    <property type="entry name" value="Ald_DH/histidinol_DH"/>
</dbReference>
<dbReference type="Pfam" id="PF00171">
    <property type="entry name" value="Aldedh"/>
    <property type="match status" value="1"/>
</dbReference>
<evidence type="ECO:0000313" key="6">
    <source>
        <dbReference type="Proteomes" id="UP000673821"/>
    </source>
</evidence>
<organism evidence="5 6">
    <name type="scientific">Paraburkholderia nemoris</name>
    <dbReference type="NCBI Taxonomy" id="2793076"/>
    <lineage>
        <taxon>Bacteria</taxon>
        <taxon>Pseudomonadati</taxon>
        <taxon>Pseudomonadota</taxon>
        <taxon>Betaproteobacteria</taxon>
        <taxon>Burkholderiales</taxon>
        <taxon>Burkholderiaceae</taxon>
        <taxon>Paraburkholderia</taxon>
    </lineage>
</organism>
<keyword evidence="1 3" id="KW-0560">Oxidoreductase</keyword>
<dbReference type="Gene3D" id="3.40.605.10">
    <property type="entry name" value="Aldehyde Dehydrogenase, Chain A, domain 1"/>
    <property type="match status" value="1"/>
</dbReference>
<dbReference type="PANTHER" id="PTHR11699">
    <property type="entry name" value="ALDEHYDE DEHYDROGENASE-RELATED"/>
    <property type="match status" value="1"/>
</dbReference>
<name>A0ABM8T391_9BURK</name>
<evidence type="ECO:0000256" key="3">
    <source>
        <dbReference type="RuleBase" id="RU003345"/>
    </source>
</evidence>
<dbReference type="InterPro" id="IPR016162">
    <property type="entry name" value="Ald_DH_N"/>
</dbReference>
<reference evidence="5 6" key="1">
    <citation type="submission" date="2021-02" db="EMBL/GenBank/DDBJ databases">
        <authorList>
            <person name="Vanwijnsberghe S."/>
        </authorList>
    </citation>
    <scope>NUCLEOTIDE SEQUENCE [LARGE SCALE GENOMIC DNA]</scope>
    <source>
        <strain evidence="5 6">R-69776</strain>
    </source>
</reference>
<sequence>MVSEIAPSRGPHVANVVYEPFGVVAAITPWNSPLTLEAQKVAAAVAAGNAVVLKPSEFTPGPALELGRIFLDAGVPAGILNVVTGLGGETGLALVQHPEVRMISFTGGTATGRAIGRIAAERLVPVALELGGKSPHIVFADADLDAAAEGVVSGIFTSSGQSCIAGSRLFIERSIYDDFLARVVERTKALKVGPPDADGSQVAPLSSFVHRERVEAYVQSARDDGGTIVAGGKRPDDAALPAGAFYEPTIITGLTNEAKACREEIFGPLLCVLPFDGEADLVEQANGTSVGLGCGIWTESYKKAWRVSRAIEVGTVWVNTYKELTVAVPFGGFKDSGIGREKGYYGIRVYQEPKTILWGMK</sequence>
<evidence type="ECO:0000313" key="5">
    <source>
        <dbReference type="EMBL" id="CAE6854458.1"/>
    </source>
</evidence>
<protein>
    <submittedName>
        <fullName evidence="5">(Z)-2-((N-methylformamido)methylene)-5-hydroxybutyrolactone dehydrogenase</fullName>
        <ecNumber evidence="5">1.2.1.-</ecNumber>
    </submittedName>
</protein>
<dbReference type="EC" id="1.2.1.-" evidence="5"/>
<gene>
    <name evidence="5" type="primary">tgnC_2</name>
    <name evidence="5" type="ORF">R69776_07664</name>
</gene>
<comment type="similarity">
    <text evidence="3">Belongs to the aldehyde dehydrogenase family.</text>
</comment>
<dbReference type="InterPro" id="IPR015590">
    <property type="entry name" value="Aldehyde_DH_dom"/>
</dbReference>
<feature type="domain" description="Aldehyde dehydrogenase" evidence="4">
    <location>
        <begin position="4"/>
        <end position="356"/>
    </location>
</feature>
<dbReference type="PROSITE" id="PS00687">
    <property type="entry name" value="ALDEHYDE_DEHYDR_GLU"/>
    <property type="match status" value="1"/>
</dbReference>
<evidence type="ECO:0000259" key="4">
    <source>
        <dbReference type="Pfam" id="PF00171"/>
    </source>
</evidence>